<dbReference type="Proteomes" id="UP000005439">
    <property type="component" value="Chromosome"/>
</dbReference>
<dbReference type="AlphaFoldDB" id="G8TT84"/>
<dbReference type="InterPro" id="IPR050194">
    <property type="entry name" value="Glycosyltransferase_grp1"/>
</dbReference>
<dbReference type="InterPro" id="IPR028098">
    <property type="entry name" value="Glyco_trans_4-like_N"/>
</dbReference>
<dbReference type="GO" id="GO:0016758">
    <property type="term" value="F:hexosyltransferase activity"/>
    <property type="evidence" value="ECO:0007669"/>
    <property type="project" value="TreeGrafter"/>
</dbReference>
<dbReference type="KEGG" id="sap:Sulac_3338"/>
<reference evidence="4" key="1">
    <citation type="submission" date="2011-12" db="EMBL/GenBank/DDBJ databases">
        <title>The complete genome of chromosome of Sulfobacillus acidophilus DSM 10332.</title>
        <authorList>
            <person name="Lucas S."/>
            <person name="Han J."/>
            <person name="Lapidus A."/>
            <person name="Bruce D."/>
            <person name="Goodwin L."/>
            <person name="Pitluck S."/>
            <person name="Peters L."/>
            <person name="Kyrpides N."/>
            <person name="Mavromatis K."/>
            <person name="Ivanova N."/>
            <person name="Mikhailova N."/>
            <person name="Chertkov O."/>
            <person name="Saunders E."/>
            <person name="Detter J.C."/>
            <person name="Tapia R."/>
            <person name="Han C."/>
            <person name="Land M."/>
            <person name="Hauser L."/>
            <person name="Markowitz V."/>
            <person name="Cheng J.-F."/>
            <person name="Hugenholtz P."/>
            <person name="Woyke T."/>
            <person name="Wu D."/>
            <person name="Pukall R."/>
            <person name="Gehrich-Schroeter G."/>
            <person name="Schneider S."/>
            <person name="Klenk H.-P."/>
            <person name="Eisen J.A."/>
        </authorList>
    </citation>
    <scope>NUCLEOTIDE SEQUENCE [LARGE SCALE GENOMIC DNA]</scope>
    <source>
        <strain evidence="4">ATCC 700253 / DSM 10332 / NAL</strain>
    </source>
</reference>
<feature type="transmembrane region" description="Helical" evidence="1">
    <location>
        <begin position="119"/>
        <end position="138"/>
    </location>
</feature>
<evidence type="ECO:0000313" key="3">
    <source>
        <dbReference type="EMBL" id="AEW06784.1"/>
    </source>
</evidence>
<keyword evidence="1" id="KW-0472">Membrane</keyword>
<dbReference type="EMBL" id="CP003179">
    <property type="protein sequence ID" value="AEW06784.1"/>
    <property type="molecule type" value="Genomic_DNA"/>
</dbReference>
<dbReference type="Pfam" id="PF13692">
    <property type="entry name" value="Glyco_trans_1_4"/>
    <property type="match status" value="1"/>
</dbReference>
<keyword evidence="1" id="KW-1133">Transmembrane helix</keyword>
<accession>G8TT84</accession>
<dbReference type="PANTHER" id="PTHR45947:SF3">
    <property type="entry name" value="SULFOQUINOVOSYL TRANSFERASE SQD2"/>
    <property type="match status" value="1"/>
</dbReference>
<sequence length="447" mass="50658">MRRFRFFVKRGTDSWGFWYANGRMPGILGLLAGTEEDGLKFILLTQYYPPEPGAASIRLQAMARQLIRYGHQVTVVTAQAHHLGAKEKDGRGSLRAYRETIQGIPVIRAWIWRVRPGRFWLRLINYFSFVVTSFFALWRAGSADYVIVESPPLFLGMTAWAYQTLRGVPYILSVSDLWPESAVALGLVTQPTVIRLARRLEWFLYRHAAFVSGVTQGILDGIRDTGQVPPHRLLFFPNGVDPAVFRRGDPDGELRRRMKPENYKIFLYPGTLGYAQGLTIILDAADHLRQRPDIRFLLVGDGPVRAELIRQVEQRGLTNVWFEPLQPADRMPQYFALARAVVVPLRRHPLFRGARPSKVFPAWAAGIPVIYCGEGEMAELVEEARAGRVVPPEDGEALAQAVVELADLPDADWTVLSQNGERFVREHYTWDRIGDAWIQAFHAGLRA</sequence>
<dbReference type="Pfam" id="PF13579">
    <property type="entry name" value="Glyco_trans_4_4"/>
    <property type="match status" value="1"/>
</dbReference>
<organism evidence="3 4">
    <name type="scientific">Sulfobacillus acidophilus (strain ATCC 700253 / DSM 10332 / NAL)</name>
    <dbReference type="NCBI Taxonomy" id="679936"/>
    <lineage>
        <taxon>Bacteria</taxon>
        <taxon>Bacillati</taxon>
        <taxon>Bacillota</taxon>
        <taxon>Clostridia</taxon>
        <taxon>Eubacteriales</taxon>
        <taxon>Clostridiales Family XVII. Incertae Sedis</taxon>
        <taxon>Sulfobacillus</taxon>
    </lineage>
</organism>
<keyword evidence="4" id="KW-1185">Reference proteome</keyword>
<dbReference type="STRING" id="679936.Sulac_3338"/>
<gene>
    <name evidence="3" type="ordered locus">Sulac_3338</name>
</gene>
<feature type="domain" description="Glycosyltransferase subfamily 4-like N-terminal" evidence="2">
    <location>
        <begin position="55"/>
        <end position="239"/>
    </location>
</feature>
<evidence type="ECO:0000313" key="4">
    <source>
        <dbReference type="Proteomes" id="UP000005439"/>
    </source>
</evidence>
<keyword evidence="3" id="KW-0808">Transferase</keyword>
<evidence type="ECO:0000256" key="1">
    <source>
        <dbReference type="SAM" id="Phobius"/>
    </source>
</evidence>
<dbReference type="HOGENOM" id="CLU_009583_11_2_9"/>
<name>G8TT84_SULAD</name>
<reference evidence="3 4" key="2">
    <citation type="journal article" date="2012" name="Stand. Genomic Sci.">
        <title>Complete genome sequence of the moderately thermophilic mineral-sulfide-oxidizing firmicute Sulfobacillus acidophilus type strain (NAL(T)).</title>
        <authorList>
            <person name="Anderson I."/>
            <person name="Chertkov O."/>
            <person name="Chen A."/>
            <person name="Saunders E."/>
            <person name="Lapidus A."/>
            <person name="Nolan M."/>
            <person name="Lucas S."/>
            <person name="Hammon N."/>
            <person name="Deshpande S."/>
            <person name="Cheng J.F."/>
            <person name="Han C."/>
            <person name="Tapia R."/>
            <person name="Goodwin L.A."/>
            <person name="Pitluck S."/>
            <person name="Liolios K."/>
            <person name="Pagani I."/>
            <person name="Ivanova N."/>
            <person name="Mikhailova N."/>
            <person name="Pati A."/>
            <person name="Palaniappan K."/>
            <person name="Land M."/>
            <person name="Pan C."/>
            <person name="Rohde M."/>
            <person name="Pukall R."/>
            <person name="Goker M."/>
            <person name="Detter J.C."/>
            <person name="Woyke T."/>
            <person name="Bristow J."/>
            <person name="Eisen J.A."/>
            <person name="Markowitz V."/>
            <person name="Hugenholtz P."/>
            <person name="Kyrpides N.C."/>
            <person name="Klenk H.P."/>
            <person name="Mavromatis K."/>
        </authorList>
    </citation>
    <scope>NUCLEOTIDE SEQUENCE [LARGE SCALE GENOMIC DNA]</scope>
    <source>
        <strain evidence="4">ATCC 700253 / DSM 10332 / NAL</strain>
    </source>
</reference>
<dbReference type="CDD" id="cd03794">
    <property type="entry name" value="GT4_WbuB-like"/>
    <property type="match status" value="1"/>
</dbReference>
<dbReference type="SUPFAM" id="SSF53756">
    <property type="entry name" value="UDP-Glycosyltransferase/glycogen phosphorylase"/>
    <property type="match status" value="1"/>
</dbReference>
<dbReference type="PATRIC" id="fig|679936.5.peg.3455"/>
<dbReference type="Gene3D" id="3.40.50.2000">
    <property type="entry name" value="Glycogen Phosphorylase B"/>
    <property type="match status" value="2"/>
</dbReference>
<protein>
    <submittedName>
        <fullName evidence="3">Glycosyl transferase group 1</fullName>
    </submittedName>
</protein>
<evidence type="ECO:0000259" key="2">
    <source>
        <dbReference type="Pfam" id="PF13579"/>
    </source>
</evidence>
<keyword evidence="1" id="KW-0812">Transmembrane</keyword>
<proteinExistence type="predicted"/>
<dbReference type="PANTHER" id="PTHR45947">
    <property type="entry name" value="SULFOQUINOVOSYL TRANSFERASE SQD2"/>
    <property type="match status" value="1"/>
</dbReference>